<dbReference type="Pfam" id="PF03724">
    <property type="entry name" value="META"/>
    <property type="match status" value="1"/>
</dbReference>
<feature type="chain" id="PRO_5019525377" evidence="1">
    <location>
        <begin position="25"/>
        <end position="141"/>
    </location>
</feature>
<dbReference type="PROSITE" id="PS51257">
    <property type="entry name" value="PROKAR_LIPOPROTEIN"/>
    <property type="match status" value="1"/>
</dbReference>
<dbReference type="AlphaFoldDB" id="A0A411PJ89"/>
<dbReference type="RefSeq" id="WP_130600967.1">
    <property type="nucleotide sequence ID" value="NZ_CP036200.1"/>
</dbReference>
<keyword evidence="1" id="KW-0732">Signal</keyword>
<organism evidence="3 4">
    <name type="scientific">Shewanella maritima</name>
    <dbReference type="NCBI Taxonomy" id="2520507"/>
    <lineage>
        <taxon>Bacteria</taxon>
        <taxon>Pseudomonadati</taxon>
        <taxon>Pseudomonadota</taxon>
        <taxon>Gammaproteobacteria</taxon>
        <taxon>Alteromonadales</taxon>
        <taxon>Shewanellaceae</taxon>
        <taxon>Shewanella</taxon>
    </lineage>
</organism>
<sequence>MIKQFLAVSGLVVALTACSNQPTAVNAEQLFETLSGQWSVTDIAGEPVASYSKPRITFEQDGQLSGNNSCNRFSGRYEYQQTQLTLQSLGSTRKACVDGLVKQERMFMDSLPKVSQYQFAKTKLYLLDAQGQVLFELNKSQ</sequence>
<protein>
    <submittedName>
        <fullName evidence="3">META domain-containing protein</fullName>
    </submittedName>
</protein>
<evidence type="ECO:0000313" key="3">
    <source>
        <dbReference type="EMBL" id="QBF83646.1"/>
    </source>
</evidence>
<evidence type="ECO:0000259" key="2">
    <source>
        <dbReference type="Pfam" id="PF03724"/>
    </source>
</evidence>
<evidence type="ECO:0000256" key="1">
    <source>
        <dbReference type="SAM" id="SignalP"/>
    </source>
</evidence>
<gene>
    <name evidence="3" type="ORF">EXU30_13780</name>
</gene>
<feature type="domain" description="DUF306" evidence="2">
    <location>
        <begin position="34"/>
        <end position="135"/>
    </location>
</feature>
<reference evidence="3 4" key="1">
    <citation type="submission" date="2019-02" db="EMBL/GenBank/DDBJ databases">
        <title>Shewanella sp. D4-2 isolated from Dokdo Island.</title>
        <authorList>
            <person name="Baek K."/>
        </authorList>
    </citation>
    <scope>NUCLEOTIDE SEQUENCE [LARGE SCALE GENOMIC DNA]</scope>
    <source>
        <strain evidence="3 4">D4-2</strain>
    </source>
</reference>
<dbReference type="InterPro" id="IPR053147">
    <property type="entry name" value="Hsp_HslJ-like"/>
</dbReference>
<proteinExistence type="predicted"/>
<evidence type="ECO:0000313" key="4">
    <source>
        <dbReference type="Proteomes" id="UP000291106"/>
    </source>
</evidence>
<dbReference type="Proteomes" id="UP000291106">
    <property type="component" value="Chromosome"/>
</dbReference>
<dbReference type="InterPro" id="IPR038670">
    <property type="entry name" value="HslJ-like_sf"/>
</dbReference>
<feature type="signal peptide" evidence="1">
    <location>
        <begin position="1"/>
        <end position="24"/>
    </location>
</feature>
<accession>A0A411PJ89</accession>
<dbReference type="PANTHER" id="PTHR35535:SF1">
    <property type="entry name" value="HEAT SHOCK PROTEIN HSLJ"/>
    <property type="match status" value="1"/>
</dbReference>
<keyword evidence="4" id="KW-1185">Reference proteome</keyword>
<dbReference type="OrthoDB" id="5348860at2"/>
<dbReference type="InterPro" id="IPR005184">
    <property type="entry name" value="DUF306_Meta_HslJ"/>
</dbReference>
<dbReference type="EMBL" id="CP036200">
    <property type="protein sequence ID" value="QBF83646.1"/>
    <property type="molecule type" value="Genomic_DNA"/>
</dbReference>
<dbReference type="Gene3D" id="2.40.128.270">
    <property type="match status" value="1"/>
</dbReference>
<dbReference type="PANTHER" id="PTHR35535">
    <property type="entry name" value="HEAT SHOCK PROTEIN HSLJ"/>
    <property type="match status" value="1"/>
</dbReference>
<dbReference type="KEGG" id="smai:EXU30_13780"/>
<name>A0A411PJ89_9GAMM</name>